<dbReference type="Gene3D" id="3.10.310.30">
    <property type="match status" value="1"/>
</dbReference>
<dbReference type="Gene3D" id="3.90.1640.30">
    <property type="match status" value="1"/>
</dbReference>
<evidence type="ECO:0000256" key="4">
    <source>
        <dbReference type="ARBA" id="ARBA00022801"/>
    </source>
</evidence>
<evidence type="ECO:0000256" key="2">
    <source>
        <dbReference type="ARBA" id="ARBA00019841"/>
    </source>
</evidence>
<keyword evidence="3" id="KW-0540">Nuclease</keyword>
<keyword evidence="4 10" id="KW-0378">Hydrolase</keyword>
<dbReference type="GO" id="GO:0003676">
    <property type="term" value="F:nucleic acid binding"/>
    <property type="evidence" value="ECO:0007669"/>
    <property type="project" value="InterPro"/>
</dbReference>
<sequence>MRVPLVGRRWQVRPADPAAAQRLARALGVTPLTARVLAARGWTDVAAARRLLDGHPLLHDPFLLTGMEAAVARIRTALARDEGILIVGDYDVDGVAAAALLYRGLQDFEPGARVQVYIPDRHGEGYGVPPGALEAAQAMGATLLITVDNGIAAHGPLGEAARRGLDVIVTDHHQPQGELPPALAVINPHRPDSRYPWRGLCGTGVVFKLLQALLGDEPASPVWWQLAALATVADVVPLQDENRTLVQRGLAELAAAPLPGLAALAEVAGLGDTRLDAHGVAFILAPRLNAAGRMGSAYQAWELLATDQRERARALALAVDQLNRLRRQQEDLALGQALQRLERGEGLYGDEVIALAHPGWHQGVLGIVASRLVDLFHRPALVGRQQAEWITGSGRSIAGFHLFRALASCAGLFARFGGHAQAAGFTLPAARWRELGERLAAEARRSLTPAQRVPVVEVDAVARPEELTVEAVRQLERLAPFGEGNPEPVIALADLPPAVARAVGGGEHLRLEWPGGWSAVAFGLGELARQLAQVPQVEVAVRPRVDAYRGNLRVDLRVQDLRPAEPARATWLAAELERRRRWTAELYPDRAALVQVYTALEEVARGREGLAVPTSGGWLLPAGPRALLDALAARLPRWPRHTLQAALEILREAGVLAPAGGGGPGRPPGGPAGGPPPALPPGAGPEAAAVAGGAWVLAPRGQKAFDLNRSPRYRTGTLRRQVLDRVAAALAAGRWGEAEEVLAQPLAVPLPLGYNELIRNANGQQGRINGPGAGSRDAPGGQEAPGGR</sequence>
<keyword evidence="5 10" id="KW-0269">Exonuclease</keyword>
<feature type="region of interest" description="Disordered" evidence="6">
    <location>
        <begin position="762"/>
        <end position="788"/>
    </location>
</feature>
<organism evidence="10 11">
    <name type="scientific">Thermaerobacter subterraneus DSM 13965</name>
    <dbReference type="NCBI Taxonomy" id="867903"/>
    <lineage>
        <taxon>Bacteria</taxon>
        <taxon>Bacillati</taxon>
        <taxon>Bacillota</taxon>
        <taxon>Clostridia</taxon>
        <taxon>Eubacteriales</taxon>
        <taxon>Clostridiales Family XVII. Incertae Sedis</taxon>
        <taxon>Thermaerobacter</taxon>
    </lineage>
</organism>
<dbReference type="PANTHER" id="PTHR30255">
    <property type="entry name" value="SINGLE-STRANDED-DNA-SPECIFIC EXONUCLEASE RECJ"/>
    <property type="match status" value="1"/>
</dbReference>
<evidence type="ECO:0000259" key="9">
    <source>
        <dbReference type="Pfam" id="PF17768"/>
    </source>
</evidence>
<feature type="domain" description="DDH" evidence="7">
    <location>
        <begin position="84"/>
        <end position="226"/>
    </location>
</feature>
<dbReference type="Pfam" id="PF17768">
    <property type="entry name" value="RecJ_OB"/>
    <property type="match status" value="1"/>
</dbReference>
<dbReference type="InterPro" id="IPR041122">
    <property type="entry name" value="RecJ_OB"/>
</dbReference>
<dbReference type="Proteomes" id="UP000005710">
    <property type="component" value="Unassembled WGS sequence"/>
</dbReference>
<dbReference type="Pfam" id="PF01368">
    <property type="entry name" value="DHH"/>
    <property type="match status" value="1"/>
</dbReference>
<dbReference type="eggNOG" id="COG0608">
    <property type="taxonomic scope" value="Bacteria"/>
</dbReference>
<comment type="similarity">
    <text evidence="1">Belongs to the RecJ family.</text>
</comment>
<dbReference type="NCBIfam" id="TIGR00644">
    <property type="entry name" value="recJ"/>
    <property type="match status" value="1"/>
</dbReference>
<evidence type="ECO:0000256" key="6">
    <source>
        <dbReference type="SAM" id="MobiDB-lite"/>
    </source>
</evidence>
<accession>K6NY11</accession>
<evidence type="ECO:0000259" key="7">
    <source>
        <dbReference type="Pfam" id="PF01368"/>
    </source>
</evidence>
<keyword evidence="11" id="KW-1185">Reference proteome</keyword>
<dbReference type="GO" id="GO:0008409">
    <property type="term" value="F:5'-3' exonuclease activity"/>
    <property type="evidence" value="ECO:0007669"/>
    <property type="project" value="InterPro"/>
</dbReference>
<dbReference type="PANTHER" id="PTHR30255:SF2">
    <property type="entry name" value="SINGLE-STRANDED-DNA-SPECIFIC EXONUCLEASE RECJ"/>
    <property type="match status" value="1"/>
</dbReference>
<gene>
    <name evidence="10" type="ORF">ThesuDRAFT_00003</name>
</gene>
<dbReference type="InterPro" id="IPR003156">
    <property type="entry name" value="DHHA1_dom"/>
</dbReference>
<feature type="region of interest" description="Disordered" evidence="6">
    <location>
        <begin position="658"/>
        <end position="686"/>
    </location>
</feature>
<feature type="compositionally biased region" description="Pro residues" evidence="6">
    <location>
        <begin position="665"/>
        <end position="683"/>
    </location>
</feature>
<dbReference type="RefSeq" id="WP_006904706.1">
    <property type="nucleotide sequence ID" value="NZ_JH976536.1"/>
</dbReference>
<comment type="caution">
    <text evidence="10">The sequence shown here is derived from an EMBL/GenBank/DDBJ whole genome shotgun (WGS) entry which is preliminary data.</text>
</comment>
<dbReference type="InterPro" id="IPR038763">
    <property type="entry name" value="DHH_sf"/>
</dbReference>
<dbReference type="InterPro" id="IPR004610">
    <property type="entry name" value="RecJ"/>
</dbReference>
<dbReference type="InterPro" id="IPR001667">
    <property type="entry name" value="DDH_dom"/>
</dbReference>
<reference evidence="10" key="2">
    <citation type="submission" date="2012-10" db="EMBL/GenBank/DDBJ databases">
        <title>Improved high-quality draft of Thermaerobacter subterraneus C21, DSM 13965.</title>
        <authorList>
            <consortium name="DOE Joint Genome Institute"/>
            <person name="Eisen J."/>
            <person name="Huntemann M."/>
            <person name="Wei C.-L."/>
            <person name="Han J."/>
            <person name="Detter J.C."/>
            <person name="Han C."/>
            <person name="Tapia R."/>
            <person name="Chen A."/>
            <person name="Kyrpides N."/>
            <person name="Mavromatis K."/>
            <person name="Markowitz V."/>
            <person name="Szeto E."/>
            <person name="Ivanova N."/>
            <person name="Mikhailova N."/>
            <person name="Ovchinnikova G."/>
            <person name="Pagani I."/>
            <person name="Pati A."/>
            <person name="Goodwin L."/>
            <person name="Nordberg H.P."/>
            <person name="Cantor M.N."/>
            <person name="Hua S.X."/>
            <person name="Woyke T."/>
            <person name="Eisen J."/>
            <person name="Klenk H.-P."/>
        </authorList>
    </citation>
    <scope>NUCLEOTIDE SEQUENCE [LARGE SCALE GENOMIC DNA]</scope>
    <source>
        <strain evidence="10">DSM 13965</strain>
    </source>
</reference>
<dbReference type="AlphaFoldDB" id="K6NY11"/>
<dbReference type="STRING" id="867903.ThesuDRAFT_00003"/>
<evidence type="ECO:0000313" key="11">
    <source>
        <dbReference type="Proteomes" id="UP000005710"/>
    </source>
</evidence>
<protein>
    <recommendedName>
        <fullName evidence="2">Single-stranded-DNA-specific exonuclease RecJ</fullName>
    </recommendedName>
</protein>
<evidence type="ECO:0000256" key="3">
    <source>
        <dbReference type="ARBA" id="ARBA00022722"/>
    </source>
</evidence>
<evidence type="ECO:0000256" key="1">
    <source>
        <dbReference type="ARBA" id="ARBA00005915"/>
    </source>
</evidence>
<evidence type="ECO:0000259" key="8">
    <source>
        <dbReference type="Pfam" id="PF02272"/>
    </source>
</evidence>
<evidence type="ECO:0000256" key="5">
    <source>
        <dbReference type="ARBA" id="ARBA00022839"/>
    </source>
</evidence>
<feature type="domain" description="DHHA1" evidence="8">
    <location>
        <begin position="351"/>
        <end position="435"/>
    </location>
</feature>
<dbReference type="HOGENOM" id="CLU_009736_5_2_9"/>
<dbReference type="Pfam" id="PF02272">
    <property type="entry name" value="DHHA1"/>
    <property type="match status" value="1"/>
</dbReference>
<name>K6NY11_9FIRM</name>
<proteinExistence type="inferred from homology"/>
<dbReference type="EMBL" id="AENY02000004">
    <property type="protein sequence ID" value="EKP93760.1"/>
    <property type="molecule type" value="Genomic_DNA"/>
</dbReference>
<dbReference type="SUPFAM" id="SSF64182">
    <property type="entry name" value="DHH phosphoesterases"/>
    <property type="match status" value="1"/>
</dbReference>
<reference evidence="10" key="1">
    <citation type="submission" date="2010-10" db="EMBL/GenBank/DDBJ databases">
        <authorList>
            <consortium name="US DOE Joint Genome Institute (JGI-PGF)"/>
            <person name="Lucas S."/>
            <person name="Copeland A."/>
            <person name="Lapidus A."/>
            <person name="Bruce D."/>
            <person name="Goodwin L."/>
            <person name="Pitluck S."/>
            <person name="Kyrpides N."/>
            <person name="Mavromatis K."/>
            <person name="Detter J.C."/>
            <person name="Han C."/>
            <person name="Land M."/>
            <person name="Hauser L."/>
            <person name="Markowitz V."/>
            <person name="Cheng J.-F."/>
            <person name="Hugenholtz P."/>
            <person name="Woyke T."/>
            <person name="Wu D."/>
            <person name="Pukall R."/>
            <person name="Wahrenburg C."/>
            <person name="Brambilla E."/>
            <person name="Klenk H.-P."/>
            <person name="Eisen J.A."/>
        </authorList>
    </citation>
    <scope>NUCLEOTIDE SEQUENCE [LARGE SCALE GENOMIC DNA]</scope>
    <source>
        <strain evidence="10">DSM 13965</strain>
    </source>
</reference>
<feature type="domain" description="RecJ OB" evidence="9">
    <location>
        <begin position="458"/>
        <end position="560"/>
    </location>
</feature>
<dbReference type="GO" id="GO:0006281">
    <property type="term" value="P:DNA repair"/>
    <property type="evidence" value="ECO:0007669"/>
    <property type="project" value="InterPro"/>
</dbReference>
<dbReference type="GO" id="GO:0006310">
    <property type="term" value="P:DNA recombination"/>
    <property type="evidence" value="ECO:0007669"/>
    <property type="project" value="InterPro"/>
</dbReference>
<evidence type="ECO:0000313" key="10">
    <source>
        <dbReference type="EMBL" id="EKP93760.1"/>
    </source>
</evidence>
<dbReference type="InterPro" id="IPR051673">
    <property type="entry name" value="SSDNA_exonuclease_RecJ"/>
</dbReference>